<feature type="transmembrane region" description="Helical" evidence="6">
    <location>
        <begin position="302"/>
        <end position="324"/>
    </location>
</feature>
<evidence type="ECO:0000256" key="5">
    <source>
        <dbReference type="ARBA" id="ARBA00023136"/>
    </source>
</evidence>
<dbReference type="Proteomes" id="UP000182077">
    <property type="component" value="Unassembled WGS sequence"/>
</dbReference>
<dbReference type="PANTHER" id="PTHR42718:SF9">
    <property type="entry name" value="MAJOR FACILITATOR SUPERFAMILY MULTIDRUG TRANSPORTER MFSC"/>
    <property type="match status" value="1"/>
</dbReference>
<organism evidence="8 9">
    <name type="scientific">Enterococcus hermanniensis</name>
    <dbReference type="NCBI Taxonomy" id="249189"/>
    <lineage>
        <taxon>Bacteria</taxon>
        <taxon>Bacillati</taxon>
        <taxon>Bacillota</taxon>
        <taxon>Bacilli</taxon>
        <taxon>Lactobacillales</taxon>
        <taxon>Enterococcaceae</taxon>
        <taxon>Enterococcus</taxon>
    </lineage>
</organism>
<dbReference type="SUPFAM" id="SSF103473">
    <property type="entry name" value="MFS general substrate transporter"/>
    <property type="match status" value="1"/>
</dbReference>
<dbReference type="PROSITE" id="PS00217">
    <property type="entry name" value="SUGAR_TRANSPORT_2"/>
    <property type="match status" value="1"/>
</dbReference>
<dbReference type="GO" id="GO:0022857">
    <property type="term" value="F:transmembrane transporter activity"/>
    <property type="evidence" value="ECO:0007669"/>
    <property type="project" value="InterPro"/>
</dbReference>
<dbReference type="PANTHER" id="PTHR42718">
    <property type="entry name" value="MAJOR FACILITATOR SUPERFAMILY MULTIDRUG TRANSPORTER MFSC"/>
    <property type="match status" value="1"/>
</dbReference>
<dbReference type="InterPro" id="IPR036259">
    <property type="entry name" value="MFS_trans_sf"/>
</dbReference>
<feature type="transmembrane region" description="Helical" evidence="6">
    <location>
        <begin position="228"/>
        <end position="248"/>
    </location>
</feature>
<dbReference type="PROSITE" id="PS50850">
    <property type="entry name" value="MFS"/>
    <property type="match status" value="1"/>
</dbReference>
<feature type="transmembrane region" description="Helical" evidence="6">
    <location>
        <begin position="269"/>
        <end position="290"/>
    </location>
</feature>
<gene>
    <name evidence="8" type="ORF">RV04_GL000209</name>
</gene>
<dbReference type="Gene3D" id="1.20.1250.20">
    <property type="entry name" value="MFS general substrate transporter like domains"/>
    <property type="match status" value="1"/>
</dbReference>
<comment type="caution">
    <text evidence="8">The sequence shown here is derived from an EMBL/GenBank/DDBJ whole genome shotgun (WGS) entry which is preliminary data.</text>
</comment>
<dbReference type="Gene3D" id="1.20.1720.10">
    <property type="entry name" value="Multidrug resistance protein D"/>
    <property type="match status" value="1"/>
</dbReference>
<dbReference type="GO" id="GO:0005886">
    <property type="term" value="C:plasma membrane"/>
    <property type="evidence" value="ECO:0007669"/>
    <property type="project" value="UniProtKB-SubCell"/>
</dbReference>
<evidence type="ECO:0000313" key="8">
    <source>
        <dbReference type="EMBL" id="OJG46962.1"/>
    </source>
</evidence>
<dbReference type="EMBL" id="JXKQ01000001">
    <property type="protein sequence ID" value="OJG46962.1"/>
    <property type="molecule type" value="Genomic_DNA"/>
</dbReference>
<evidence type="ECO:0000259" key="7">
    <source>
        <dbReference type="PROSITE" id="PS50850"/>
    </source>
</evidence>
<evidence type="ECO:0000256" key="1">
    <source>
        <dbReference type="ARBA" id="ARBA00004651"/>
    </source>
</evidence>
<feature type="transmembrane region" description="Helical" evidence="6">
    <location>
        <begin position="107"/>
        <end position="129"/>
    </location>
</feature>
<reference evidence="8 9" key="1">
    <citation type="submission" date="2014-12" db="EMBL/GenBank/DDBJ databases">
        <title>Draft genome sequences of 29 type strains of Enterococci.</title>
        <authorList>
            <person name="Zhong Z."/>
            <person name="Sun Z."/>
            <person name="Liu W."/>
            <person name="Zhang W."/>
            <person name="Zhang H."/>
        </authorList>
    </citation>
    <scope>NUCLEOTIDE SEQUENCE [LARGE SCALE GENOMIC DNA]</scope>
    <source>
        <strain evidence="8 9">DSM 17122</strain>
    </source>
</reference>
<accession>A0A1L8TS36</accession>
<feature type="transmembrane region" description="Helical" evidence="6">
    <location>
        <begin position="141"/>
        <end position="162"/>
    </location>
</feature>
<keyword evidence="3 6" id="KW-0812">Transmembrane</keyword>
<keyword evidence="4 6" id="KW-1133">Transmembrane helix</keyword>
<evidence type="ECO:0000256" key="6">
    <source>
        <dbReference type="SAM" id="Phobius"/>
    </source>
</evidence>
<proteinExistence type="predicted"/>
<dbReference type="PRINTS" id="PR01036">
    <property type="entry name" value="TCRTETB"/>
</dbReference>
<feature type="transmembrane region" description="Helical" evidence="6">
    <location>
        <begin position="12"/>
        <end position="34"/>
    </location>
</feature>
<dbReference type="AlphaFoldDB" id="A0A1L8TS36"/>
<dbReference type="InterPro" id="IPR005829">
    <property type="entry name" value="Sugar_transporter_CS"/>
</dbReference>
<dbReference type="InterPro" id="IPR011701">
    <property type="entry name" value="MFS"/>
</dbReference>
<feature type="transmembrane region" description="Helical" evidence="6">
    <location>
        <begin position="336"/>
        <end position="356"/>
    </location>
</feature>
<evidence type="ECO:0000256" key="4">
    <source>
        <dbReference type="ARBA" id="ARBA00022989"/>
    </source>
</evidence>
<keyword evidence="2" id="KW-0813">Transport</keyword>
<feature type="transmembrane region" description="Helical" evidence="6">
    <location>
        <begin position="199"/>
        <end position="222"/>
    </location>
</feature>
<feature type="domain" description="Major facilitator superfamily (MFS) profile" evidence="7">
    <location>
        <begin position="12"/>
        <end position="360"/>
    </location>
</feature>
<evidence type="ECO:0000313" key="9">
    <source>
        <dbReference type="Proteomes" id="UP000182077"/>
    </source>
</evidence>
<evidence type="ECO:0000256" key="3">
    <source>
        <dbReference type="ARBA" id="ARBA00022692"/>
    </source>
</evidence>
<keyword evidence="5 6" id="KW-0472">Membrane</keyword>
<comment type="subcellular location">
    <subcellularLocation>
        <location evidence="1">Cell membrane</location>
        <topology evidence="1">Multi-pass membrane protein</topology>
    </subcellularLocation>
</comment>
<dbReference type="InterPro" id="IPR020846">
    <property type="entry name" value="MFS_dom"/>
</dbReference>
<sequence>MSNNQHSAIPLKVVLSIIATGIMSFCGVIVETAMNITFPTLMEEFQVPTSTVQWLTTGYLLMVAIIVPLSATLKKRFNLKTLFLFANLSFLFGLLIDSFAPNFGILLLGRVIQGLGTGVALPLMFNIILEQVSVEKRGTMMGVGTLITAVAPALGPTFGGIAVSSLGWRYIFVLLLPFILCSLAIGLKCIQQVQPTQRVSVDCLSIGFVVITFVGLIVGFSEFGTKDFLSLAVAGALFIGIIGLLLFIRRSMKIEQPLIDIKVLKSGTFGGHVFAFFVLQLSTLGMSFILPNYIQLVNGSSATVAGLVILPAALLGAIMSPISGKILDSFGARKPILTGACLILLSLIIFTFNISAMKII</sequence>
<dbReference type="STRING" id="249189.RV04_GL000209"/>
<dbReference type="Pfam" id="PF07690">
    <property type="entry name" value="MFS_1"/>
    <property type="match status" value="1"/>
</dbReference>
<protein>
    <submittedName>
        <fullName evidence="8">MFS family major facilitator transporter</fullName>
    </submittedName>
</protein>
<keyword evidence="9" id="KW-1185">Reference proteome</keyword>
<evidence type="ECO:0000256" key="2">
    <source>
        <dbReference type="ARBA" id="ARBA00022448"/>
    </source>
</evidence>
<name>A0A1L8TS36_9ENTE</name>
<feature type="transmembrane region" description="Helical" evidence="6">
    <location>
        <begin position="82"/>
        <end position="101"/>
    </location>
</feature>
<feature type="transmembrane region" description="Helical" evidence="6">
    <location>
        <begin position="168"/>
        <end position="187"/>
    </location>
</feature>
<feature type="transmembrane region" description="Helical" evidence="6">
    <location>
        <begin position="54"/>
        <end position="73"/>
    </location>
</feature>